<protein>
    <submittedName>
        <fullName evidence="3">AMP-binding protein</fullName>
    </submittedName>
</protein>
<dbReference type="GO" id="GO:0006631">
    <property type="term" value="P:fatty acid metabolic process"/>
    <property type="evidence" value="ECO:0007669"/>
    <property type="project" value="TreeGrafter"/>
</dbReference>
<evidence type="ECO:0000256" key="1">
    <source>
        <dbReference type="ARBA" id="ARBA00006432"/>
    </source>
</evidence>
<accession>A0A5Q3RXG6</accession>
<keyword evidence="4" id="KW-1185">Reference proteome</keyword>
<sequence>MNTTSYLDYPIRPVKLGGHEVGVREEGGTFYIHPKETLKPYPEVLSQRLYENAEKYPDRVFVARRGADGQWQKYTYAQTLQAVRNIAQALMPYQLCAERPLMILSENAIETFLLNFGAMVAGMPHAYVAPAYSLVANSPDKLRYVIDTLTPGMFFAGDGKGFRRHLEACGQLDKPIITTTGDLDDHACLKFDDFLNTPATDEVEQRHAKIQADDIAKFLFTSGSTSLPKVVPTTHRMLCSNQQMLRQTLAVMEDEPPVLVDWLSWHHTFGGSHNLGIVLYNAGTFYIDDGRPTPERFPETIRNLKEISPTMYLNVPVAWAQLANALQDDAQLRDTFFRNVKLFFFAGAALSQDLWQKLSDISYAHCGERIRIMAGLGMTETSPSCTFTTGPSNLEAGFVGFPAPGCEVKLVPADDKLELRVRGPHVMRGYWRHETPRGSFDEEGFYCTGDAVRLLNPDNIEDGLVYDGRIAEDFKLMTGTFVNVGELRNRILIHGNELIEDVVLVGEGKDEIGVLAFPKPTVTHRKSGLPDADWHDVLLSEPVQQWFADFMARINKGYSASSKRIARLYLMEEAADSTVGEKTDKGNLNQRLLRNRRAQEIEALYGSVEDPLRFVAP</sequence>
<evidence type="ECO:0000313" key="3">
    <source>
        <dbReference type="EMBL" id="MRN37580.1"/>
    </source>
</evidence>
<dbReference type="Proteomes" id="UP000486297">
    <property type="component" value="Unassembled WGS sequence"/>
</dbReference>
<dbReference type="AlphaFoldDB" id="A0A5Q3RXG6"/>
<dbReference type="InterPro" id="IPR020845">
    <property type="entry name" value="AMP-binding_CS"/>
</dbReference>
<dbReference type="InterPro" id="IPR042099">
    <property type="entry name" value="ANL_N_sf"/>
</dbReference>
<name>A0A5Q3RXG6_9NEIS</name>
<dbReference type="RefSeq" id="WP_095503762.1">
    <property type="nucleotide sequence ID" value="NZ_CP046027.1"/>
</dbReference>
<proteinExistence type="inferred from homology"/>
<evidence type="ECO:0000256" key="2">
    <source>
        <dbReference type="ARBA" id="ARBA00022598"/>
    </source>
</evidence>
<dbReference type="Pfam" id="PF23562">
    <property type="entry name" value="AMP-binding_C_3"/>
    <property type="match status" value="1"/>
</dbReference>
<dbReference type="PROSITE" id="PS00455">
    <property type="entry name" value="AMP_BINDING"/>
    <property type="match status" value="1"/>
</dbReference>
<gene>
    <name evidence="3" type="ORF">GJU80_03515</name>
</gene>
<dbReference type="Gene3D" id="3.40.50.12780">
    <property type="entry name" value="N-terminal domain of ligase-like"/>
    <property type="match status" value="1"/>
</dbReference>
<dbReference type="EMBL" id="WJXO01000001">
    <property type="protein sequence ID" value="MRN37580.1"/>
    <property type="molecule type" value="Genomic_DNA"/>
</dbReference>
<comment type="caution">
    <text evidence="3">The sequence shown here is derived from an EMBL/GenBank/DDBJ whole genome shotgun (WGS) entry which is preliminary data.</text>
</comment>
<keyword evidence="2" id="KW-0436">Ligase</keyword>
<dbReference type="GO" id="GO:0031956">
    <property type="term" value="F:medium-chain fatty acid-CoA ligase activity"/>
    <property type="evidence" value="ECO:0007669"/>
    <property type="project" value="TreeGrafter"/>
</dbReference>
<organism evidence="3 4">
    <name type="scientific">Neisseria brasiliensis</name>
    <dbReference type="NCBI Taxonomy" id="2666100"/>
    <lineage>
        <taxon>Bacteria</taxon>
        <taxon>Pseudomonadati</taxon>
        <taxon>Pseudomonadota</taxon>
        <taxon>Betaproteobacteria</taxon>
        <taxon>Neisseriales</taxon>
        <taxon>Neisseriaceae</taxon>
        <taxon>Neisseria</taxon>
    </lineage>
</organism>
<evidence type="ECO:0000313" key="4">
    <source>
        <dbReference type="Proteomes" id="UP000486297"/>
    </source>
</evidence>
<dbReference type="InterPro" id="IPR000873">
    <property type="entry name" value="AMP-dep_synth/lig_dom"/>
</dbReference>
<dbReference type="Pfam" id="PF00501">
    <property type="entry name" value="AMP-binding"/>
    <property type="match status" value="1"/>
</dbReference>
<comment type="similarity">
    <text evidence="1">Belongs to the ATP-dependent AMP-binding enzyme family.</text>
</comment>
<reference evidence="3" key="1">
    <citation type="journal article" name="Emerg. Infect. Dis.">
        <title>Two cases of a newly characterized neisseria species.</title>
        <authorList>
            <person name="Mustapha M."/>
            <person name="Lemos A.P.S."/>
            <person name="Harrison L.H."/>
            <person name="Vantyne D."/>
            <person name="Sacchi C.T."/>
        </authorList>
    </citation>
    <scope>NUCLEOTIDE SEQUENCE</scope>
    <source>
        <strain evidence="3">N.95.16</strain>
    </source>
</reference>
<dbReference type="SUPFAM" id="SSF56801">
    <property type="entry name" value="Acetyl-CoA synthetase-like"/>
    <property type="match status" value="1"/>
</dbReference>
<dbReference type="PANTHER" id="PTHR43201">
    <property type="entry name" value="ACYL-COA SYNTHETASE"/>
    <property type="match status" value="1"/>
</dbReference>
<dbReference type="PANTHER" id="PTHR43201:SF5">
    <property type="entry name" value="MEDIUM-CHAIN ACYL-COA LIGASE ACSF2, MITOCHONDRIAL"/>
    <property type="match status" value="1"/>
</dbReference>